<comment type="caution">
    <text evidence="1">The sequence shown here is derived from an EMBL/GenBank/DDBJ whole genome shotgun (WGS) entry which is preliminary data.</text>
</comment>
<proteinExistence type="predicted"/>
<dbReference type="NCBIfam" id="TIGR03187">
    <property type="entry name" value="DGQHR"/>
    <property type="match status" value="1"/>
</dbReference>
<dbReference type="InterPro" id="IPR017601">
    <property type="entry name" value="DGQHR-contain_dom"/>
</dbReference>
<evidence type="ECO:0000313" key="1">
    <source>
        <dbReference type="EMBL" id="NER26241.1"/>
    </source>
</evidence>
<dbReference type="InterPro" id="IPR017642">
    <property type="entry name" value="DNA_S_mod_DndB"/>
</dbReference>
<dbReference type="CDD" id="cd16414">
    <property type="entry name" value="dndB_like"/>
    <property type="match status" value="1"/>
</dbReference>
<sequence>MNSPKNPNPDIASQLLERENQEPQTLARLLEQHLTKNDQILVQKIEMGGSEAYLGSVTLEWFARRVRFASRLPLFREKFNPDTDNVEIDAESIEEIQQRSLDWSRQAPLAQYLAVRKNHKFPPVLVVVNQPWVDNPKAAQWDTNRQARQSATEFTSLDLEGKLGLLNISEEVTIFALDGQHRLMGVQGLMELIQTGKLQRYKKDKKPLGASITVEELSKEYQVDAAYLQNLATEKIGIELISAVVAGETREQARRRVRSVFVHVNLMAVPLTKGQLAQLDEDNGFAIVARKIAVTHPLLKDIKGRNPRVNWNSPTVAAKSTVLTTLQALKDMSMCYLEHKFTKWKSSNHKNLIPMRPEDEQLEEGIEAFKELFDYLANLPSYQKLEQGVETYQLRRFSHEKGAGEGNMLFRPVGQVAFAHALGILVFKKGLSLKTIFKKLSKYDQGGGFSAMDYPQSPWYGVLYSPNRKRVLVSGRDLATKLIVYILGGIEDRMERAELRMAVADAREVGRNQAMSFEGTFVKPREVGLPPIL</sequence>
<reference evidence="1" key="1">
    <citation type="submission" date="2019-11" db="EMBL/GenBank/DDBJ databases">
        <title>Genomic insights into an expanded diversity of filamentous marine cyanobacteria reveals the extraordinary biosynthetic potential of Moorea and Okeania.</title>
        <authorList>
            <person name="Ferreira Leao T."/>
            <person name="Wang M."/>
            <person name="Moss N."/>
            <person name="Da Silva R."/>
            <person name="Sanders J."/>
            <person name="Nurk S."/>
            <person name="Gurevich A."/>
            <person name="Humphrey G."/>
            <person name="Reher R."/>
            <person name="Zhu Q."/>
            <person name="Belda-Ferre P."/>
            <person name="Glukhov E."/>
            <person name="Rex R."/>
            <person name="Dorrestein P.C."/>
            <person name="Knight R."/>
            <person name="Pevzner P."/>
            <person name="Gerwick W.H."/>
            <person name="Gerwick L."/>
        </authorList>
    </citation>
    <scope>NUCLEOTIDE SEQUENCE</scope>
    <source>
        <strain evidence="1">SIO1C4</strain>
    </source>
</reference>
<dbReference type="EMBL" id="JAAHFQ010000009">
    <property type="protein sequence ID" value="NER26241.1"/>
    <property type="molecule type" value="Genomic_DNA"/>
</dbReference>
<dbReference type="AlphaFoldDB" id="A0A6B3N9E8"/>
<name>A0A6B3N9E8_9CYAN</name>
<protein>
    <submittedName>
        <fullName evidence="1">DGQHR domain-containing protein</fullName>
    </submittedName>
</protein>
<organism evidence="1">
    <name type="scientific">Symploca sp. SIO1C4</name>
    <dbReference type="NCBI Taxonomy" id="2607765"/>
    <lineage>
        <taxon>Bacteria</taxon>
        <taxon>Bacillati</taxon>
        <taxon>Cyanobacteriota</taxon>
        <taxon>Cyanophyceae</taxon>
        <taxon>Coleofasciculales</taxon>
        <taxon>Coleofasciculaceae</taxon>
        <taxon>Symploca</taxon>
    </lineage>
</organism>
<dbReference type="Pfam" id="PF14072">
    <property type="entry name" value="DndB"/>
    <property type="match status" value="1"/>
</dbReference>
<gene>
    <name evidence="1" type="ORF">F6J89_00865</name>
</gene>
<accession>A0A6B3N9E8</accession>